<evidence type="ECO:0000256" key="1">
    <source>
        <dbReference type="SAM" id="MobiDB-lite"/>
    </source>
</evidence>
<dbReference type="InterPro" id="IPR035901">
    <property type="entry name" value="GIY-YIG_endonuc_sf"/>
</dbReference>
<comment type="caution">
    <text evidence="2">The sequence shown here is derived from an EMBL/GenBank/DDBJ whole genome shotgun (WGS) entry which is preliminary data.</text>
</comment>
<name>A0ABR7T8E3_HELCL</name>
<dbReference type="RefSeq" id="WP_188041747.1">
    <property type="nucleotide sequence ID" value="NZ_JACVHF010000032.1"/>
</dbReference>
<keyword evidence="3" id="KW-1185">Reference proteome</keyword>
<organism evidence="2 3">
    <name type="scientific">Heliobacterium chlorum</name>
    <dbReference type="NCBI Taxonomy" id="2698"/>
    <lineage>
        <taxon>Bacteria</taxon>
        <taxon>Bacillati</taxon>
        <taxon>Bacillota</taxon>
        <taxon>Clostridia</taxon>
        <taxon>Eubacteriales</taxon>
        <taxon>Heliobacteriaceae</taxon>
        <taxon>Heliobacterium</taxon>
    </lineage>
</organism>
<evidence type="ECO:0000313" key="2">
    <source>
        <dbReference type="EMBL" id="MBC9786323.1"/>
    </source>
</evidence>
<dbReference type="EMBL" id="JACVHF010000032">
    <property type="protein sequence ID" value="MBC9786323.1"/>
    <property type="molecule type" value="Genomic_DNA"/>
</dbReference>
<dbReference type="CDD" id="cd00719">
    <property type="entry name" value="GIY-YIG_SF"/>
    <property type="match status" value="1"/>
</dbReference>
<proteinExistence type="predicted"/>
<evidence type="ECO:0000313" key="3">
    <source>
        <dbReference type="Proteomes" id="UP000617402"/>
    </source>
</evidence>
<dbReference type="Proteomes" id="UP000617402">
    <property type="component" value="Unassembled WGS sequence"/>
</dbReference>
<protein>
    <submittedName>
        <fullName evidence="2">GIY-YIG nuclease family protein</fullName>
    </submittedName>
</protein>
<accession>A0ABR7T8E3</accession>
<dbReference type="Gene3D" id="3.40.1440.10">
    <property type="entry name" value="GIY-YIG endonuclease"/>
    <property type="match status" value="1"/>
</dbReference>
<gene>
    <name evidence="2" type="ORF">H1S01_17835</name>
</gene>
<reference evidence="2 3" key="1">
    <citation type="submission" date="2020-07" db="EMBL/GenBank/DDBJ databases">
        <title>Draft whole-genome sequence of Heliobacterium chlorum DSM 3682, type strain.</title>
        <authorList>
            <person name="Kyndt J.A."/>
            <person name="Meyer T.E."/>
            <person name="Imhoff J.F."/>
        </authorList>
    </citation>
    <scope>NUCLEOTIDE SEQUENCE [LARGE SCALE GENOMIC DNA]</scope>
    <source>
        <strain evidence="2 3">DSM 3682</strain>
    </source>
</reference>
<sequence length="291" mass="33393">MNFLHPTWCKLNWSPWLNFYVVSTDKQVRKSIPTIPGFYRIKPVGQNKLCYIGQTGRSLRERVVSSLVNNTLKAEMPFNDPHTAAPSLWAWKDGEDMEFELSVALESSMSRKERETIECYLLWQYRLESGESTLCNHGRFHPRYVKSKDRKSGFRGYRLPDGETNSASGPSVKPLHMVGDPIDQNWMNLKWKESSILSTENVKTIPPVPGVYKILAKGEKGLLYIGESNSLTNRLKSHVLKNWGTDDVYFSYVPFEKDILPHQLKEIENDLIGSHFAAVGEGPYFQFKNLD</sequence>
<feature type="region of interest" description="Disordered" evidence="1">
    <location>
        <begin position="155"/>
        <end position="174"/>
    </location>
</feature>